<evidence type="ECO:0000259" key="1">
    <source>
        <dbReference type="PROSITE" id="PS50943"/>
    </source>
</evidence>
<organism evidence="2 3">
    <name type="scientific">Peptoclostridium acidaminophilum DSM 3953</name>
    <dbReference type="NCBI Taxonomy" id="1286171"/>
    <lineage>
        <taxon>Bacteria</taxon>
        <taxon>Bacillati</taxon>
        <taxon>Bacillota</taxon>
        <taxon>Clostridia</taxon>
        <taxon>Peptostreptococcales</taxon>
        <taxon>Peptoclostridiaceae</taxon>
        <taxon>Peptoclostridium</taxon>
    </lineage>
</organism>
<feature type="domain" description="HTH cro/C1-type" evidence="1">
    <location>
        <begin position="8"/>
        <end position="45"/>
    </location>
</feature>
<dbReference type="KEGG" id="eac:EAL2_c13880"/>
<sequence length="61" mass="6690">MKKKDLIEAAGISQSSLSKMGRNENVHTDILVKVCKALNCDIGDIMEIIIKDDGVNTNDDK</sequence>
<dbReference type="Pfam" id="PF13443">
    <property type="entry name" value="HTH_26"/>
    <property type="match status" value="1"/>
</dbReference>
<accession>W8TFT8</accession>
<evidence type="ECO:0000313" key="2">
    <source>
        <dbReference type="EMBL" id="AHM56683.1"/>
    </source>
</evidence>
<dbReference type="PATRIC" id="fig|1286171.3.peg.1337"/>
<dbReference type="CDD" id="cd00093">
    <property type="entry name" value="HTH_XRE"/>
    <property type="match status" value="1"/>
</dbReference>
<evidence type="ECO:0000313" key="3">
    <source>
        <dbReference type="Proteomes" id="UP000019591"/>
    </source>
</evidence>
<name>W8TFT8_PEPAC</name>
<dbReference type="AlphaFoldDB" id="W8TFT8"/>
<dbReference type="HOGENOM" id="CLU_066192_31_1_9"/>
<gene>
    <name evidence="2" type="ORF">EAL2_c13880</name>
</gene>
<dbReference type="Proteomes" id="UP000019591">
    <property type="component" value="Chromosome"/>
</dbReference>
<dbReference type="GO" id="GO:0003677">
    <property type="term" value="F:DNA binding"/>
    <property type="evidence" value="ECO:0007669"/>
    <property type="project" value="InterPro"/>
</dbReference>
<dbReference type="InterPro" id="IPR001387">
    <property type="entry name" value="Cro/C1-type_HTH"/>
</dbReference>
<dbReference type="EMBL" id="CP007452">
    <property type="protein sequence ID" value="AHM56683.1"/>
    <property type="molecule type" value="Genomic_DNA"/>
</dbReference>
<dbReference type="SUPFAM" id="SSF47413">
    <property type="entry name" value="lambda repressor-like DNA-binding domains"/>
    <property type="match status" value="1"/>
</dbReference>
<keyword evidence="3" id="KW-1185">Reference proteome</keyword>
<dbReference type="PROSITE" id="PS50943">
    <property type="entry name" value="HTH_CROC1"/>
    <property type="match status" value="1"/>
</dbReference>
<proteinExistence type="predicted"/>
<reference evidence="2 3" key="1">
    <citation type="journal article" date="2014" name="Genome Announc.">
        <title>Complete Genome Sequence of Amino Acid-Utilizing Eubacterium acidaminophilum al-2 (DSM 3953).</title>
        <authorList>
            <person name="Poehlein A."/>
            <person name="Andreesen J.R."/>
            <person name="Daniel R."/>
        </authorList>
    </citation>
    <scope>NUCLEOTIDE SEQUENCE [LARGE SCALE GENOMIC DNA]</scope>
    <source>
        <strain evidence="2 3">DSM 3953</strain>
    </source>
</reference>
<dbReference type="Gene3D" id="1.10.260.40">
    <property type="entry name" value="lambda repressor-like DNA-binding domains"/>
    <property type="match status" value="1"/>
</dbReference>
<dbReference type="InterPro" id="IPR010982">
    <property type="entry name" value="Lambda_DNA-bd_dom_sf"/>
</dbReference>
<dbReference type="eggNOG" id="COG3655">
    <property type="taxonomic scope" value="Bacteria"/>
</dbReference>
<protein>
    <recommendedName>
        <fullName evidence="1">HTH cro/C1-type domain-containing protein</fullName>
    </recommendedName>
</protein>